<keyword evidence="2" id="KW-1185">Reference proteome</keyword>
<dbReference type="PANTHER" id="PTHR37943:SF1">
    <property type="entry name" value="PROTEIN VES"/>
    <property type="match status" value="1"/>
</dbReference>
<evidence type="ECO:0008006" key="3">
    <source>
        <dbReference type="Google" id="ProtNLM"/>
    </source>
</evidence>
<dbReference type="Proteomes" id="UP000539538">
    <property type="component" value="Unassembled WGS sequence"/>
</dbReference>
<evidence type="ECO:0000313" key="2">
    <source>
        <dbReference type="Proteomes" id="UP000539538"/>
    </source>
</evidence>
<dbReference type="EMBL" id="JACHOT010000006">
    <property type="protein sequence ID" value="MBB4652214.1"/>
    <property type="molecule type" value="Genomic_DNA"/>
</dbReference>
<proteinExistence type="predicted"/>
<name>A0ABR6L7S3_9HYPH</name>
<comment type="caution">
    <text evidence="1">The sequence shown here is derived from an EMBL/GenBank/DDBJ whole genome shotgun (WGS) entry which is preliminary data.</text>
</comment>
<dbReference type="PANTHER" id="PTHR37943">
    <property type="entry name" value="PROTEIN VES"/>
    <property type="match status" value="1"/>
</dbReference>
<accession>A0ABR6L7S3</accession>
<dbReference type="RefSeq" id="WP_246389671.1">
    <property type="nucleotide sequence ID" value="NZ_BAAAVZ010000009.1"/>
</dbReference>
<organism evidence="1 2">
    <name type="scientific">Aminobacter niigataensis</name>
    <dbReference type="NCBI Taxonomy" id="83265"/>
    <lineage>
        <taxon>Bacteria</taxon>
        <taxon>Pseudomonadati</taxon>
        <taxon>Pseudomonadota</taxon>
        <taxon>Alphaproteobacteria</taxon>
        <taxon>Hyphomicrobiales</taxon>
        <taxon>Phyllobacteriaceae</taxon>
        <taxon>Aminobacter</taxon>
    </lineage>
</organism>
<dbReference type="Pfam" id="PF05962">
    <property type="entry name" value="HutD"/>
    <property type="match status" value="1"/>
</dbReference>
<evidence type="ECO:0000313" key="1">
    <source>
        <dbReference type="EMBL" id="MBB4652214.1"/>
    </source>
</evidence>
<dbReference type="InterPro" id="IPR010282">
    <property type="entry name" value="Uncharacterised_HutD/Ves"/>
</dbReference>
<gene>
    <name evidence="1" type="ORF">GGQ99_003990</name>
</gene>
<dbReference type="SUPFAM" id="SSF51182">
    <property type="entry name" value="RmlC-like cupins"/>
    <property type="match status" value="1"/>
</dbReference>
<dbReference type="InterPro" id="IPR014710">
    <property type="entry name" value="RmlC-like_jellyroll"/>
</dbReference>
<dbReference type="Gene3D" id="2.60.120.10">
    <property type="entry name" value="Jelly Rolls"/>
    <property type="match status" value="1"/>
</dbReference>
<protein>
    <recommendedName>
        <fullName evidence="3">HutD family protein</fullName>
    </recommendedName>
</protein>
<dbReference type="InterPro" id="IPR011051">
    <property type="entry name" value="RmlC_Cupin_sf"/>
</dbReference>
<sequence length="187" mass="20139">MTEQDYRTTPWKNGRGVTEDVLLLPQGATHENFDIRISRAPIVDESQFSPFPGIDRTITRLGENPLVLRFEDGEEVALGHLSPYRFDSVSAPCSQLPGGASQVMNVMTRRGRWSARVAVVGNSDGGSMSVPPGGLLVVHAVRGECIASPGRIDAGETLIVRDVARVDIAPGRDSVCLVAAFEPETRA</sequence>
<reference evidence="1 2" key="1">
    <citation type="submission" date="2020-08" db="EMBL/GenBank/DDBJ databases">
        <title>Genomic Encyclopedia of Type Strains, Phase IV (KMG-IV): sequencing the most valuable type-strain genomes for metagenomic binning, comparative biology and taxonomic classification.</title>
        <authorList>
            <person name="Goeker M."/>
        </authorList>
    </citation>
    <scope>NUCLEOTIDE SEQUENCE [LARGE SCALE GENOMIC DNA]</scope>
    <source>
        <strain evidence="1 2">DSM 7050</strain>
    </source>
</reference>